<dbReference type="eggNOG" id="COG0796">
    <property type="taxonomic scope" value="Bacteria"/>
</dbReference>
<keyword evidence="2" id="KW-1185">Reference proteome</keyword>
<accession>F4LWR8</accession>
<dbReference type="HOGENOM" id="CLU_1213765_0_0_9"/>
<dbReference type="AlphaFoldDB" id="F4LWR8"/>
<dbReference type="InterPro" id="IPR033134">
    <property type="entry name" value="Asp/Glu_racemase_AS_2"/>
</dbReference>
<dbReference type="InterPro" id="IPR001920">
    <property type="entry name" value="Asp/Glu_race"/>
</dbReference>
<dbReference type="PATRIC" id="fig|1209989.3.peg.2055"/>
<dbReference type="Gene3D" id="3.40.50.1860">
    <property type="match status" value="2"/>
</dbReference>
<dbReference type="SUPFAM" id="SSF53681">
    <property type="entry name" value="Aspartate/glutamate racemase"/>
    <property type="match status" value="1"/>
</dbReference>
<evidence type="ECO:0000313" key="1">
    <source>
        <dbReference type="EMBL" id="CCP26580.1"/>
    </source>
</evidence>
<name>F4LWR8_TEPAE</name>
<accession>L0RZY1</accession>
<dbReference type="PROSITE" id="PS00924">
    <property type="entry name" value="ASP_GLU_RACEMASE_2"/>
    <property type="match status" value="1"/>
</dbReference>
<gene>
    <name evidence="1" type="ordered locus">TEPIRE1_1780</name>
</gene>
<dbReference type="Proteomes" id="UP000010802">
    <property type="component" value="Chromosome"/>
</dbReference>
<dbReference type="GO" id="GO:0016855">
    <property type="term" value="F:racemase and epimerase activity, acting on amino acids and derivatives"/>
    <property type="evidence" value="ECO:0007669"/>
    <property type="project" value="InterPro"/>
</dbReference>
<dbReference type="OrthoDB" id="9801055at2"/>
<dbReference type="KEGG" id="tep:TepRe1_1654"/>
<dbReference type="EMBL" id="HF563609">
    <property type="protein sequence ID" value="CCP26580.1"/>
    <property type="molecule type" value="Genomic_DNA"/>
</dbReference>
<sequence>MTANVANNIIKIGVIAGTPVDTQMGVDFILKKGFEAIGCPTAANPEEQNLLQFLNPDTLTKKVLRIIQDFENHDIFRTMIYCNSLSAAIDIGYIRNTQTRSLVITPLDIYRNLAARYKKIALWAANGQCLSAIEHIFYEQNPSIDIIGISMLPIVKAIEEDQSAASIIDQYDLVSLCVERFAPNSLILGCTHLPYLQSELSKKISIPIIDPTEEMLKILVLDS</sequence>
<dbReference type="STRING" id="1209989.TepRe1_1654"/>
<dbReference type="RefSeq" id="WP_013778712.1">
    <property type="nucleotide sequence ID" value="NC_015519.1"/>
</dbReference>
<organism evidence="1 2">
    <name type="scientific">Tepidanaerobacter acetatoxydans (strain DSM 21804 / JCM 16047 / Re1)</name>
    <dbReference type="NCBI Taxonomy" id="1209989"/>
    <lineage>
        <taxon>Bacteria</taxon>
        <taxon>Bacillati</taxon>
        <taxon>Bacillota</taxon>
        <taxon>Clostridia</taxon>
        <taxon>Thermosediminibacterales</taxon>
        <taxon>Tepidanaerobacteraceae</taxon>
        <taxon>Tepidanaerobacter</taxon>
    </lineage>
</organism>
<reference evidence="2" key="1">
    <citation type="journal article" date="2013" name="Genome Announc.">
        <title>First genome sequence of a syntrophic acetate-oxidizing bacterium, Tepidanaerobacter acetatoxydans strain Re1.</title>
        <authorList>
            <person name="Manzoor S."/>
            <person name="Bongcam-Rudloff E."/>
            <person name="Schnurer A."/>
            <person name="Muller B."/>
        </authorList>
    </citation>
    <scope>NUCLEOTIDE SEQUENCE [LARGE SCALE GENOMIC DNA]</scope>
    <source>
        <strain evidence="2">Re1</strain>
    </source>
</reference>
<evidence type="ECO:0000313" key="2">
    <source>
        <dbReference type="Proteomes" id="UP000010802"/>
    </source>
</evidence>
<dbReference type="KEGG" id="tae:TepiRe1_1780"/>
<proteinExistence type="predicted"/>
<protein>
    <submittedName>
        <fullName evidence="1">Asp/Glu/hydantoin racemase</fullName>
    </submittedName>
</protein>